<proteinExistence type="inferred from homology"/>
<dbReference type="PATRIC" id="fig|33888.3.peg.2743"/>
<evidence type="ECO:0000256" key="1">
    <source>
        <dbReference type="ARBA" id="ARBA00001947"/>
    </source>
</evidence>
<dbReference type="GO" id="GO:0006508">
    <property type="term" value="P:proteolysis"/>
    <property type="evidence" value="ECO:0007669"/>
    <property type="project" value="InterPro"/>
</dbReference>
<feature type="transmembrane region" description="Helical" evidence="7">
    <location>
        <begin position="143"/>
        <end position="165"/>
    </location>
</feature>
<feature type="transmembrane region" description="Helical" evidence="7">
    <location>
        <begin position="238"/>
        <end position="265"/>
    </location>
</feature>
<dbReference type="OrthoDB" id="2680017at2"/>
<comment type="subcellular location">
    <subcellularLocation>
        <location evidence="2">Membrane</location>
        <topology evidence="2">Multi-pass membrane protein</topology>
    </subcellularLocation>
</comment>
<protein>
    <recommendedName>
        <fullName evidence="8">Peptidase M50 domain-containing protein</fullName>
    </recommendedName>
</protein>
<evidence type="ECO:0000259" key="8">
    <source>
        <dbReference type="Pfam" id="PF02163"/>
    </source>
</evidence>
<evidence type="ECO:0000313" key="10">
    <source>
        <dbReference type="Proteomes" id="UP000077071"/>
    </source>
</evidence>
<feature type="transmembrane region" description="Helical" evidence="7">
    <location>
        <begin position="177"/>
        <end position="197"/>
    </location>
</feature>
<dbReference type="AlphaFoldDB" id="A0A169C4W7"/>
<keyword evidence="4 7" id="KW-0812">Transmembrane</keyword>
<organism evidence="9 10">
    <name type="scientific">Rathayibacter tritici</name>
    <dbReference type="NCBI Taxonomy" id="33888"/>
    <lineage>
        <taxon>Bacteria</taxon>
        <taxon>Bacillati</taxon>
        <taxon>Actinomycetota</taxon>
        <taxon>Actinomycetes</taxon>
        <taxon>Micrococcales</taxon>
        <taxon>Microbacteriaceae</taxon>
        <taxon>Rathayibacter</taxon>
    </lineage>
</organism>
<dbReference type="Proteomes" id="UP000077071">
    <property type="component" value="Chromosome"/>
</dbReference>
<keyword evidence="5 7" id="KW-1133">Transmembrane helix</keyword>
<dbReference type="RefSeq" id="WP_146085017.1">
    <property type="nucleotide sequence ID" value="NZ_CP015515.1"/>
</dbReference>
<evidence type="ECO:0000313" key="9">
    <source>
        <dbReference type="EMBL" id="AND17571.1"/>
    </source>
</evidence>
<dbReference type="STRING" id="33888.A6122_2455"/>
<sequence length="275" mass="29430">MTQISKGNGVTQVLRLTNGVTRSVTVDHRLLLRTPVGHFIAVPKGCAPIIDRLEEGCSFDSLRALILSGHDTTIGKPHAEARLHEFIESLQSSGFIDGAFVQPTRADRFLRRVGVDFLARLAVPVDIDRVADILATPLRRIPIFLLLVISLCVSSVGIAAGLGTVSRHRSALSQPPLSTLCIVLVMVLLQLAIHEVCHAVAMRAQGVRVREIGVGLLYYFVPVAYVDRTEAYTVQSRPGLVLIALAGPLLDASLVGAAAIGVTAVDGDAEQILIL</sequence>
<reference evidence="9 10" key="1">
    <citation type="submission" date="2016-05" db="EMBL/GenBank/DDBJ databases">
        <title>Complete genome sequence of Rathayibacter tritici NCPPB 1953.</title>
        <authorList>
            <person name="Park J."/>
            <person name="Lee H.-H."/>
            <person name="Lee S.-W."/>
            <person name="Seo Y.-S."/>
        </authorList>
    </citation>
    <scope>NUCLEOTIDE SEQUENCE [LARGE SCALE GENOMIC DNA]</scope>
    <source>
        <strain evidence="9 10">NCPPB 1953</strain>
    </source>
</reference>
<dbReference type="GO" id="GO:0016020">
    <property type="term" value="C:membrane"/>
    <property type="evidence" value="ECO:0007669"/>
    <property type="project" value="UniProtKB-SubCell"/>
</dbReference>
<dbReference type="EMBL" id="CP015515">
    <property type="protein sequence ID" value="AND17571.1"/>
    <property type="molecule type" value="Genomic_DNA"/>
</dbReference>
<name>A0A169C4W7_9MICO</name>
<feature type="transmembrane region" description="Helical" evidence="7">
    <location>
        <begin position="209"/>
        <end position="226"/>
    </location>
</feature>
<evidence type="ECO:0000256" key="7">
    <source>
        <dbReference type="SAM" id="Phobius"/>
    </source>
</evidence>
<comment type="similarity">
    <text evidence="3">Belongs to the peptidase M50B family.</text>
</comment>
<evidence type="ECO:0000256" key="6">
    <source>
        <dbReference type="ARBA" id="ARBA00023136"/>
    </source>
</evidence>
<comment type="cofactor">
    <cofactor evidence="1">
        <name>Zn(2+)</name>
        <dbReference type="ChEBI" id="CHEBI:29105"/>
    </cofactor>
</comment>
<evidence type="ECO:0000256" key="5">
    <source>
        <dbReference type="ARBA" id="ARBA00022989"/>
    </source>
</evidence>
<dbReference type="InterPro" id="IPR008915">
    <property type="entry name" value="Peptidase_M50"/>
</dbReference>
<feature type="domain" description="Peptidase M50" evidence="8">
    <location>
        <begin position="184"/>
        <end position="261"/>
    </location>
</feature>
<dbReference type="KEGG" id="rtn:A6122_2455"/>
<evidence type="ECO:0000256" key="2">
    <source>
        <dbReference type="ARBA" id="ARBA00004141"/>
    </source>
</evidence>
<evidence type="ECO:0000256" key="4">
    <source>
        <dbReference type="ARBA" id="ARBA00022692"/>
    </source>
</evidence>
<dbReference type="Pfam" id="PF02163">
    <property type="entry name" value="Peptidase_M50"/>
    <property type="match status" value="1"/>
</dbReference>
<keyword evidence="10" id="KW-1185">Reference proteome</keyword>
<evidence type="ECO:0000256" key="3">
    <source>
        <dbReference type="ARBA" id="ARBA00007931"/>
    </source>
</evidence>
<accession>A0A169C4W7</accession>
<keyword evidence="6 7" id="KW-0472">Membrane</keyword>
<gene>
    <name evidence="9" type="ORF">A6122_2455</name>
</gene>